<name>A0A834FA31_ORYME</name>
<feature type="compositionally biased region" description="Basic and acidic residues" evidence="1">
    <location>
        <begin position="13"/>
        <end position="23"/>
    </location>
</feature>
<feature type="compositionally biased region" description="Polar residues" evidence="1">
    <location>
        <begin position="60"/>
        <end position="78"/>
    </location>
</feature>
<accession>A0A834FA31</accession>
<organism evidence="2 3">
    <name type="scientific">Oryzias melastigma</name>
    <name type="common">Marine medaka</name>
    <dbReference type="NCBI Taxonomy" id="30732"/>
    <lineage>
        <taxon>Eukaryota</taxon>
        <taxon>Metazoa</taxon>
        <taxon>Chordata</taxon>
        <taxon>Craniata</taxon>
        <taxon>Vertebrata</taxon>
        <taxon>Euteleostomi</taxon>
        <taxon>Actinopterygii</taxon>
        <taxon>Neopterygii</taxon>
        <taxon>Teleostei</taxon>
        <taxon>Neoteleostei</taxon>
        <taxon>Acanthomorphata</taxon>
        <taxon>Ovalentaria</taxon>
        <taxon>Atherinomorphae</taxon>
        <taxon>Beloniformes</taxon>
        <taxon>Adrianichthyidae</taxon>
        <taxon>Oryziinae</taxon>
        <taxon>Oryzias</taxon>
    </lineage>
</organism>
<dbReference type="Proteomes" id="UP000646548">
    <property type="component" value="Unassembled WGS sequence"/>
</dbReference>
<gene>
    <name evidence="2" type="ORF">FQA47_019086</name>
</gene>
<proteinExistence type="predicted"/>
<evidence type="ECO:0000313" key="2">
    <source>
        <dbReference type="EMBL" id="KAF6726906.1"/>
    </source>
</evidence>
<dbReference type="InterPro" id="IPR024845">
    <property type="entry name" value="NHS-like"/>
</dbReference>
<dbReference type="EMBL" id="WKFB01000318">
    <property type="protein sequence ID" value="KAF6726906.1"/>
    <property type="molecule type" value="Genomic_DNA"/>
</dbReference>
<reference evidence="2" key="1">
    <citation type="journal article" name="BMC Genomics">
        <title>Long-read sequencing and de novo genome assembly of marine medaka (Oryzias melastigma).</title>
        <authorList>
            <person name="Liang P."/>
            <person name="Saqib H.S.A."/>
            <person name="Ni X."/>
            <person name="Shen Y."/>
        </authorList>
    </citation>
    <scope>NUCLEOTIDE SEQUENCE</scope>
    <source>
        <strain evidence="2">Bigg-433</strain>
    </source>
</reference>
<feature type="region of interest" description="Disordered" evidence="1">
    <location>
        <begin position="1"/>
        <end position="92"/>
    </location>
</feature>
<sequence length="92" mass="10082">MRRSFPCSTPRTSWRDTGRGCLKEEEESTDDQAGPERRKYKQLSDSPERCWMERSRGQLPRSSCEISSSSDTFSSPVHSVSAAGGPGGADGP</sequence>
<evidence type="ECO:0000313" key="3">
    <source>
        <dbReference type="Proteomes" id="UP000646548"/>
    </source>
</evidence>
<comment type="caution">
    <text evidence="2">The sequence shown here is derived from an EMBL/GenBank/DDBJ whole genome shotgun (WGS) entry which is preliminary data.</text>
</comment>
<feature type="compositionally biased region" description="Basic and acidic residues" evidence="1">
    <location>
        <begin position="46"/>
        <end position="56"/>
    </location>
</feature>
<protein>
    <submittedName>
        <fullName evidence="2">Uncharacterized protein</fullName>
    </submittedName>
</protein>
<feature type="compositionally biased region" description="Polar residues" evidence="1">
    <location>
        <begin position="1"/>
        <end position="12"/>
    </location>
</feature>
<dbReference type="Pfam" id="PF15273">
    <property type="entry name" value="NHS"/>
    <property type="match status" value="1"/>
</dbReference>
<evidence type="ECO:0000256" key="1">
    <source>
        <dbReference type="SAM" id="MobiDB-lite"/>
    </source>
</evidence>
<dbReference type="AlphaFoldDB" id="A0A834FA31"/>